<gene>
    <name evidence="2" type="ORF">GCM10010993_32060</name>
</gene>
<keyword evidence="3" id="KW-1185">Reference proteome</keyword>
<dbReference type="RefSeq" id="WP_188444122.1">
    <property type="nucleotide sequence ID" value="NZ_BMFD01000016.1"/>
</dbReference>
<dbReference type="PROSITE" id="PS51257">
    <property type="entry name" value="PROKAR_LIPOPROTEIN"/>
    <property type="match status" value="1"/>
</dbReference>
<evidence type="ECO:0000313" key="2">
    <source>
        <dbReference type="EMBL" id="GGC51119.1"/>
    </source>
</evidence>
<organism evidence="2 3">
    <name type="scientific">Belliella aquatica</name>
    <dbReference type="NCBI Taxonomy" id="1323734"/>
    <lineage>
        <taxon>Bacteria</taxon>
        <taxon>Pseudomonadati</taxon>
        <taxon>Bacteroidota</taxon>
        <taxon>Cytophagia</taxon>
        <taxon>Cytophagales</taxon>
        <taxon>Cyclobacteriaceae</taxon>
        <taxon>Belliella</taxon>
    </lineage>
</organism>
<sequence length="514" mass="56813">MVSLRYILSAIVVLSVLVSCQKKEEKEIDLEELTISEIFAAYQGGVYTSEELVKAYISRIEQFDEEINSISIINPEAISIARALDEEFAQTGKLRPLHGIPIIVKDNINTKGLPTTAGALALKDFIPEEDAFIIQKLVDAGAIILAKSNMAEWAFSAMHTESSTVGTTRNPYNLDHVPAGSSGGTAAAVASNFATIGLGTDTGNSIRGPSSHNALVGFRTTLGLVSRSAIVPLYLRNDVVGPIGRTVEDATRILEVIAGIDVEDPITKYSEGKTPDNYLQFLDADGLKGTRIGVFRTLSDRNVDPEIKKIFDMALVDMQRLGADIIDDVEVPNFEELRKDQWCATFKEDLEDFLAKYVKNDTIKTLEDVIRIGSKSEFAKTRLATFQENLGRWEDGDVPCGDAFADPKRITFREAFENTMDSLNLSFMVYPTWNQKAARIEFFQEEYKGDNSQIIAPHTGMPAFTVPMGYTEGNLPVGIQLLGRMFDEPTLIKASFAYEQATQHRKSPNQDLKK</sequence>
<evidence type="ECO:0000259" key="1">
    <source>
        <dbReference type="Pfam" id="PF01425"/>
    </source>
</evidence>
<dbReference type="SUPFAM" id="SSF75304">
    <property type="entry name" value="Amidase signature (AS) enzymes"/>
    <property type="match status" value="1"/>
</dbReference>
<evidence type="ECO:0000313" key="3">
    <source>
        <dbReference type="Proteomes" id="UP000635885"/>
    </source>
</evidence>
<accession>A0ABQ1N2B1</accession>
<dbReference type="Proteomes" id="UP000635885">
    <property type="component" value="Unassembled WGS sequence"/>
</dbReference>
<dbReference type="InterPro" id="IPR023631">
    <property type="entry name" value="Amidase_dom"/>
</dbReference>
<name>A0ABQ1N2B1_9BACT</name>
<reference evidence="3" key="1">
    <citation type="journal article" date="2019" name="Int. J. Syst. Evol. Microbiol.">
        <title>The Global Catalogue of Microorganisms (GCM) 10K type strain sequencing project: providing services to taxonomists for standard genome sequencing and annotation.</title>
        <authorList>
            <consortium name="The Broad Institute Genomics Platform"/>
            <consortium name="The Broad Institute Genome Sequencing Center for Infectious Disease"/>
            <person name="Wu L."/>
            <person name="Ma J."/>
        </authorList>
    </citation>
    <scope>NUCLEOTIDE SEQUENCE [LARGE SCALE GENOMIC DNA]</scope>
    <source>
        <strain evidence="3">CGMCC 1.12479</strain>
    </source>
</reference>
<feature type="domain" description="Amidase" evidence="1">
    <location>
        <begin position="51"/>
        <end position="491"/>
    </location>
</feature>
<dbReference type="EMBL" id="BMFD01000016">
    <property type="protein sequence ID" value="GGC51119.1"/>
    <property type="molecule type" value="Genomic_DNA"/>
</dbReference>
<dbReference type="PANTHER" id="PTHR42678:SF34">
    <property type="entry name" value="OS04G0183300 PROTEIN"/>
    <property type="match status" value="1"/>
</dbReference>
<dbReference type="Gene3D" id="3.90.1300.10">
    <property type="entry name" value="Amidase signature (AS) domain"/>
    <property type="match status" value="1"/>
</dbReference>
<dbReference type="InterPro" id="IPR036928">
    <property type="entry name" value="AS_sf"/>
</dbReference>
<dbReference type="Pfam" id="PF01425">
    <property type="entry name" value="Amidase"/>
    <property type="match status" value="1"/>
</dbReference>
<comment type="caution">
    <text evidence="2">The sequence shown here is derived from an EMBL/GenBank/DDBJ whole genome shotgun (WGS) entry which is preliminary data.</text>
</comment>
<proteinExistence type="predicted"/>
<dbReference type="PANTHER" id="PTHR42678">
    <property type="entry name" value="AMIDASE"/>
    <property type="match status" value="1"/>
</dbReference>
<protein>
    <submittedName>
        <fullName evidence="2">Amidase</fullName>
    </submittedName>
</protein>